<dbReference type="Proteomes" id="UP001605036">
    <property type="component" value="Unassembled WGS sequence"/>
</dbReference>
<evidence type="ECO:0000313" key="2">
    <source>
        <dbReference type="EMBL" id="KAL2628866.1"/>
    </source>
</evidence>
<gene>
    <name evidence="2" type="ORF">R1flu_013552</name>
</gene>
<sequence length="97" mass="10669">MFGVPMFGERGGGHHHQNQPSPGFMGNFRSSMALDETLNTIKKTWDAASRVLAESCKLPSLAFKYQFTPGLLNTLEAPVNCSNDVTPHLKPNHICLN</sequence>
<comment type="caution">
    <text evidence="2">The sequence shown here is derived from an EMBL/GenBank/DDBJ whole genome shotgun (WGS) entry which is preliminary data.</text>
</comment>
<evidence type="ECO:0000313" key="3">
    <source>
        <dbReference type="Proteomes" id="UP001605036"/>
    </source>
</evidence>
<keyword evidence="3" id="KW-1185">Reference proteome</keyword>
<dbReference type="AlphaFoldDB" id="A0ABD1YDW6"/>
<proteinExistence type="predicted"/>
<feature type="region of interest" description="Disordered" evidence="1">
    <location>
        <begin position="1"/>
        <end position="26"/>
    </location>
</feature>
<reference evidence="2 3" key="1">
    <citation type="submission" date="2024-09" db="EMBL/GenBank/DDBJ databases">
        <title>Chromosome-scale assembly of Riccia fluitans.</title>
        <authorList>
            <person name="Paukszto L."/>
            <person name="Sawicki J."/>
            <person name="Karawczyk K."/>
            <person name="Piernik-Szablinska J."/>
            <person name="Szczecinska M."/>
            <person name="Mazdziarz M."/>
        </authorList>
    </citation>
    <scope>NUCLEOTIDE SEQUENCE [LARGE SCALE GENOMIC DNA]</scope>
    <source>
        <strain evidence="2">Rf_01</strain>
        <tissue evidence="2">Aerial parts of the thallus</tissue>
    </source>
</reference>
<accession>A0ABD1YDW6</accession>
<name>A0ABD1YDW6_9MARC</name>
<protein>
    <submittedName>
        <fullName evidence="2">Uncharacterized protein</fullName>
    </submittedName>
</protein>
<dbReference type="EMBL" id="JBHFFA010000004">
    <property type="protein sequence ID" value="KAL2628866.1"/>
    <property type="molecule type" value="Genomic_DNA"/>
</dbReference>
<organism evidence="2 3">
    <name type="scientific">Riccia fluitans</name>
    <dbReference type="NCBI Taxonomy" id="41844"/>
    <lineage>
        <taxon>Eukaryota</taxon>
        <taxon>Viridiplantae</taxon>
        <taxon>Streptophyta</taxon>
        <taxon>Embryophyta</taxon>
        <taxon>Marchantiophyta</taxon>
        <taxon>Marchantiopsida</taxon>
        <taxon>Marchantiidae</taxon>
        <taxon>Marchantiales</taxon>
        <taxon>Ricciaceae</taxon>
        <taxon>Riccia</taxon>
    </lineage>
</organism>
<evidence type="ECO:0000256" key="1">
    <source>
        <dbReference type="SAM" id="MobiDB-lite"/>
    </source>
</evidence>